<proteinExistence type="predicted"/>
<dbReference type="AlphaFoldDB" id="C0NJ77"/>
<dbReference type="EMBL" id="GG663366">
    <property type="protein sequence ID" value="EEH07918.1"/>
    <property type="molecule type" value="Genomic_DNA"/>
</dbReference>
<name>C0NJ77_AJECG</name>
<keyword evidence="2" id="KW-1185">Reference proteome</keyword>
<evidence type="ECO:0000313" key="1">
    <source>
        <dbReference type="EMBL" id="EEH07918.1"/>
    </source>
</evidence>
<dbReference type="HOGENOM" id="CLU_1906144_0_0_1"/>
<organism evidence="1 2">
    <name type="scientific">Ajellomyces capsulatus (strain G186AR / H82 / ATCC MYA-2454 / RMSCC 2432)</name>
    <name type="common">Darling's disease fungus</name>
    <name type="synonym">Histoplasma capsulatum</name>
    <dbReference type="NCBI Taxonomy" id="447093"/>
    <lineage>
        <taxon>Eukaryota</taxon>
        <taxon>Fungi</taxon>
        <taxon>Dikarya</taxon>
        <taxon>Ascomycota</taxon>
        <taxon>Pezizomycotina</taxon>
        <taxon>Eurotiomycetes</taxon>
        <taxon>Eurotiomycetidae</taxon>
        <taxon>Onygenales</taxon>
        <taxon>Ajellomycetaceae</taxon>
        <taxon>Histoplasma</taxon>
    </lineage>
</organism>
<accession>C0NJ77</accession>
<dbReference type="InParanoid" id="C0NJ77"/>
<dbReference type="RefSeq" id="XP_045288399.1">
    <property type="nucleotide sequence ID" value="XM_045430256.1"/>
</dbReference>
<sequence length="133" mass="15043">MLLHFYRNSISDAAAAVCIAYPDVPSLGPLSHGRCTAGRRDVMKHPQIGGVKQNPAPGSREKDWARPSHLLSKFWVRRPLRGAGRRSTLWVIMAFFSYFRLHDKSGVLKMGEYGRRSERARPLNLRAHDSIFG</sequence>
<dbReference type="GeneID" id="69036223"/>
<dbReference type="Proteomes" id="UP000001631">
    <property type="component" value="Unassembled WGS sequence"/>
</dbReference>
<gene>
    <name evidence="1" type="ORF">HCBG_03207</name>
</gene>
<protein>
    <submittedName>
        <fullName evidence="1">Uncharacterized protein</fullName>
    </submittedName>
</protein>
<reference evidence="1" key="1">
    <citation type="submission" date="2009-02" db="EMBL/GenBank/DDBJ databases">
        <title>The Genome Sequence of Ajellomyces capsulatus strain G186AR.</title>
        <authorList>
            <consortium name="The Broad Institute Genome Sequencing Platform"/>
            <person name="Champion M."/>
            <person name="Cuomo C."/>
            <person name="Ma L.-J."/>
            <person name="Henn M.R."/>
            <person name="Sil A."/>
            <person name="Goldman B."/>
            <person name="Young S.K."/>
            <person name="Kodira C.D."/>
            <person name="Zeng Q."/>
            <person name="Koehrsen M."/>
            <person name="Alvarado L."/>
            <person name="Berlin A."/>
            <person name="Borenstein D."/>
            <person name="Chen Z."/>
            <person name="Engels R."/>
            <person name="Freedman E."/>
            <person name="Gellesch M."/>
            <person name="Goldberg J."/>
            <person name="Griggs A."/>
            <person name="Gujja S."/>
            <person name="Heiman D."/>
            <person name="Hepburn T."/>
            <person name="Howarth C."/>
            <person name="Jen D."/>
            <person name="Larson L."/>
            <person name="Lewis B."/>
            <person name="Mehta T."/>
            <person name="Park D."/>
            <person name="Pearson M."/>
            <person name="Roberts A."/>
            <person name="Saif S."/>
            <person name="Shea T."/>
            <person name="Shenoy N."/>
            <person name="Sisk P."/>
            <person name="Stolte C."/>
            <person name="Sykes S."/>
            <person name="Walk T."/>
            <person name="White J."/>
            <person name="Yandava C."/>
            <person name="Klein B."/>
            <person name="McEwen J.G."/>
            <person name="Puccia R."/>
            <person name="Goldman G.H."/>
            <person name="Felipe M.S."/>
            <person name="Nino-Vega G."/>
            <person name="San-Blas G."/>
            <person name="Taylor J."/>
            <person name="Mendoza L."/>
            <person name="Galagan J."/>
            <person name="Nusbaum C."/>
            <person name="Birren B."/>
        </authorList>
    </citation>
    <scope>NUCLEOTIDE SEQUENCE</scope>
    <source>
        <strain evidence="1">G186AR</strain>
    </source>
</reference>
<evidence type="ECO:0000313" key="2">
    <source>
        <dbReference type="Proteomes" id="UP000001631"/>
    </source>
</evidence>